<feature type="domain" description="SPOR" evidence="2">
    <location>
        <begin position="207"/>
        <end position="285"/>
    </location>
</feature>
<proteinExistence type="predicted"/>
<evidence type="ECO:0000313" key="3">
    <source>
        <dbReference type="EMBL" id="SKA12552.1"/>
    </source>
</evidence>
<feature type="chain" id="PRO_5013046593" evidence="1">
    <location>
        <begin position="18"/>
        <end position="301"/>
    </location>
</feature>
<evidence type="ECO:0000259" key="2">
    <source>
        <dbReference type="PROSITE" id="PS51724"/>
    </source>
</evidence>
<dbReference type="PROSITE" id="PS51724">
    <property type="entry name" value="SPOR"/>
    <property type="match status" value="1"/>
</dbReference>
<dbReference type="EMBL" id="FUWP01000004">
    <property type="protein sequence ID" value="SKA12552.1"/>
    <property type="molecule type" value="Genomic_DNA"/>
</dbReference>
<evidence type="ECO:0000256" key="1">
    <source>
        <dbReference type="SAM" id="SignalP"/>
    </source>
</evidence>
<organism evidence="3 4">
    <name type="scientific">Photobacterium toruni</name>
    <dbReference type="NCBI Taxonomy" id="1935446"/>
    <lineage>
        <taxon>Bacteria</taxon>
        <taxon>Pseudomonadati</taxon>
        <taxon>Pseudomonadota</taxon>
        <taxon>Gammaproteobacteria</taxon>
        <taxon>Vibrionales</taxon>
        <taxon>Vibrionaceae</taxon>
        <taxon>Photobacterium</taxon>
    </lineage>
</organism>
<dbReference type="Pfam" id="PF05036">
    <property type="entry name" value="SPOR"/>
    <property type="match status" value="1"/>
</dbReference>
<protein>
    <submittedName>
        <fullName evidence="3">Sporulation related domain protein</fullName>
    </submittedName>
</protein>
<keyword evidence="1" id="KW-0732">Signal</keyword>
<gene>
    <name evidence="3" type="ORF">CZ814_01239</name>
</gene>
<dbReference type="AlphaFoldDB" id="A0A1T4R957"/>
<dbReference type="RefSeq" id="WP_080174114.1">
    <property type="nucleotide sequence ID" value="NZ_AP024855.1"/>
</dbReference>
<name>A0A1T4R957_9GAMM</name>
<feature type="signal peptide" evidence="1">
    <location>
        <begin position="1"/>
        <end position="17"/>
    </location>
</feature>
<dbReference type="Proteomes" id="UP000191116">
    <property type="component" value="Unassembled WGS sequence"/>
</dbReference>
<dbReference type="InterPro" id="IPR036680">
    <property type="entry name" value="SPOR-like_sf"/>
</dbReference>
<dbReference type="InterPro" id="IPR007730">
    <property type="entry name" value="SPOR-like_dom"/>
</dbReference>
<dbReference type="OrthoDB" id="6189369at2"/>
<dbReference type="PROSITE" id="PS51257">
    <property type="entry name" value="PROKAR_LIPOPROTEIN"/>
    <property type="match status" value="1"/>
</dbReference>
<accession>A0A1T4R957</accession>
<sequence>MKKIITLSLLSSLVGCAQLMPPKTPLQVPIETISSTTSTETFVEPTVVAELDPSVKTEPLYQSIDSIAVSEQVIEDKPTATVENSTESAVNTDTDVNAITAEPAVNTIIDVNAITEEPTVNAIHEIDAAAIESVINAATNADNETTVPTAVVAASDETAIDAPESIVLSNDITVDDQTTVDTQAAVNEPIATESTVNTPIADNGYQTVDMHGYSVQVTASRDEQSLVTLLSLLDSQQPGWLNKKMINGSQVYTLLLGHYSDHEQAKAALALLPEALQQNGAFVRNFYDIEHTGSPQLKQLQ</sequence>
<reference evidence="3 4" key="1">
    <citation type="submission" date="2017-02" db="EMBL/GenBank/DDBJ databases">
        <authorList>
            <person name="Peterson S.W."/>
        </authorList>
    </citation>
    <scope>NUCLEOTIDE SEQUENCE [LARGE SCALE GENOMIC DNA]</scope>
    <source>
        <strain evidence="3 4">CECT 9189</strain>
    </source>
</reference>
<dbReference type="GO" id="GO:0042834">
    <property type="term" value="F:peptidoglycan binding"/>
    <property type="evidence" value="ECO:0007669"/>
    <property type="project" value="InterPro"/>
</dbReference>
<dbReference type="Gene3D" id="3.30.70.1070">
    <property type="entry name" value="Sporulation related repeat"/>
    <property type="match status" value="1"/>
</dbReference>
<evidence type="ECO:0000313" key="4">
    <source>
        <dbReference type="Proteomes" id="UP000191116"/>
    </source>
</evidence>